<dbReference type="Proteomes" id="UP001415169">
    <property type="component" value="Unassembled WGS sequence"/>
</dbReference>
<reference evidence="1" key="2">
    <citation type="submission" date="2023-12" db="EMBL/GenBank/DDBJ databases">
        <authorList>
            <person name="Sun Q."/>
            <person name="Inoue M."/>
        </authorList>
    </citation>
    <scope>NUCLEOTIDE SEQUENCE</scope>
    <source>
        <strain evidence="1">JCM 17590</strain>
    </source>
</reference>
<name>A0ABP7ZLG7_9MICO</name>
<evidence type="ECO:0000313" key="2">
    <source>
        <dbReference type="Proteomes" id="UP001415169"/>
    </source>
</evidence>
<gene>
    <name evidence="1" type="ORF">GCM10022286_22790</name>
</gene>
<accession>A0ABP7ZLG7</accession>
<keyword evidence="2" id="KW-1185">Reference proteome</keyword>
<dbReference type="RefSeq" id="WP_344791902.1">
    <property type="nucleotide sequence ID" value="NZ_BAABBV010000001.1"/>
</dbReference>
<reference evidence="1" key="1">
    <citation type="journal article" date="2014" name="Int. J. Syst. Evol. Microbiol.">
        <title>Complete genome of a new Firmicutes species belonging to the dominant human colonic microbiota ('Ruminococcus bicirculans') reveals two chromosomes and a selective capacity to utilize plant glucans.</title>
        <authorList>
            <consortium name="NISC Comparative Sequencing Program"/>
            <person name="Wegmann U."/>
            <person name="Louis P."/>
            <person name="Goesmann A."/>
            <person name="Henrissat B."/>
            <person name="Duncan S.H."/>
            <person name="Flint H.J."/>
        </authorList>
    </citation>
    <scope>NUCLEOTIDE SEQUENCE</scope>
    <source>
        <strain evidence="1">JCM 17590</strain>
    </source>
</reference>
<sequence>MADLHVHRDRLEVRLSAAEKVLALRRDDLVIPRSAIRSVAITQDPWIWIRGVRVPGAAIPLTLAIGTWKYHGGKDFLIVKGKSRPAVVIDIAQDDLAGGDGDGEGTPKAEKTAIADGYDRVIVSTTHAAKLIEALRDPIGAESNGTGES</sequence>
<organism evidence="1 2">
    <name type="scientific">Gryllotalpicola daejeonensis</name>
    <dbReference type="NCBI Taxonomy" id="993087"/>
    <lineage>
        <taxon>Bacteria</taxon>
        <taxon>Bacillati</taxon>
        <taxon>Actinomycetota</taxon>
        <taxon>Actinomycetes</taxon>
        <taxon>Micrococcales</taxon>
        <taxon>Microbacteriaceae</taxon>
        <taxon>Gryllotalpicola</taxon>
    </lineage>
</organism>
<proteinExistence type="predicted"/>
<comment type="caution">
    <text evidence="1">The sequence shown here is derived from an EMBL/GenBank/DDBJ whole genome shotgun (WGS) entry which is preliminary data.</text>
</comment>
<evidence type="ECO:0000313" key="1">
    <source>
        <dbReference type="EMBL" id="GAA4163000.1"/>
    </source>
</evidence>
<protein>
    <submittedName>
        <fullName evidence="1">Uncharacterized protein</fullName>
    </submittedName>
</protein>
<dbReference type="EMBL" id="BAABBV010000001">
    <property type="protein sequence ID" value="GAA4163000.1"/>
    <property type="molecule type" value="Genomic_DNA"/>
</dbReference>